<dbReference type="OrthoDB" id="10431455at2759"/>
<evidence type="ECO:0000313" key="2">
    <source>
        <dbReference type="EMBL" id="CAD8155633.1"/>
    </source>
</evidence>
<evidence type="ECO:0000256" key="1">
    <source>
        <dbReference type="SAM" id="Coils"/>
    </source>
</evidence>
<dbReference type="AlphaFoldDB" id="A0A8S1TUA0"/>
<keyword evidence="1" id="KW-0175">Coiled coil</keyword>
<gene>
    <name evidence="2" type="ORF">PPENT_87.1.T0270214</name>
</gene>
<sequence length="433" mass="50817">MDFQVIIENYQENENSPGSYEKKFKSNTPIKDVLQGFGFDSAYVVNVKQEIIKPQTTLNEIKTQYDCDTQEQKLVLQLISKDNSHDTYTKMKYYFNNPDTSNMIKWVIEKQDTTLYSHLLNLKPKQIIHKNKSINPQLSLKNIKQNTDDEVELSILDKELDQNEILVIIYSNQFSQIVGSYDLVQNQQQNNGEAALLSTINQGLEIQEQILYYEIEKKSVTIESILQKLTNYNIFALQSSKGVLDSKKTLGYYFKIDLQCKLLIIQNKLALQNIQIEQGKVLVNVFQQGQLILRELFNKFYKLSMIQKRLSQKIKGDIYFIMADKDDLQPSDDLSDFNEQEIYLEAIVKQVDYDEMEVYLMQALKQVQQLKQKQQNIEITQESINPVYKKLIQKDQIINRLQQIIEQQKYKEDEKDIILKMKTISYTQSEQIN</sequence>
<accession>A0A8S1TUA0</accession>
<proteinExistence type="predicted"/>
<name>A0A8S1TUA0_9CILI</name>
<dbReference type="Proteomes" id="UP000689195">
    <property type="component" value="Unassembled WGS sequence"/>
</dbReference>
<protein>
    <submittedName>
        <fullName evidence="2">Uncharacterized protein</fullName>
    </submittedName>
</protein>
<feature type="coiled-coil region" evidence="1">
    <location>
        <begin position="353"/>
        <end position="380"/>
    </location>
</feature>
<keyword evidence="3" id="KW-1185">Reference proteome</keyword>
<organism evidence="2 3">
    <name type="scientific">Paramecium pentaurelia</name>
    <dbReference type="NCBI Taxonomy" id="43138"/>
    <lineage>
        <taxon>Eukaryota</taxon>
        <taxon>Sar</taxon>
        <taxon>Alveolata</taxon>
        <taxon>Ciliophora</taxon>
        <taxon>Intramacronucleata</taxon>
        <taxon>Oligohymenophorea</taxon>
        <taxon>Peniculida</taxon>
        <taxon>Parameciidae</taxon>
        <taxon>Paramecium</taxon>
    </lineage>
</organism>
<evidence type="ECO:0000313" key="3">
    <source>
        <dbReference type="Proteomes" id="UP000689195"/>
    </source>
</evidence>
<dbReference type="EMBL" id="CAJJDO010000027">
    <property type="protein sequence ID" value="CAD8155633.1"/>
    <property type="molecule type" value="Genomic_DNA"/>
</dbReference>
<comment type="caution">
    <text evidence="2">The sequence shown here is derived from an EMBL/GenBank/DDBJ whole genome shotgun (WGS) entry which is preliminary data.</text>
</comment>
<reference evidence="2" key="1">
    <citation type="submission" date="2021-01" db="EMBL/GenBank/DDBJ databases">
        <authorList>
            <consortium name="Genoscope - CEA"/>
            <person name="William W."/>
        </authorList>
    </citation>
    <scope>NUCLEOTIDE SEQUENCE</scope>
</reference>